<evidence type="ECO:0000256" key="2">
    <source>
        <dbReference type="ARBA" id="ARBA00023125"/>
    </source>
</evidence>
<protein>
    <submittedName>
        <fullName evidence="5">DNA-binding FadR family transcriptional regulator</fullName>
    </submittedName>
</protein>
<feature type="domain" description="HTH gntR-type" evidence="4">
    <location>
        <begin position="19"/>
        <end position="89"/>
    </location>
</feature>
<dbReference type="GO" id="GO:0003677">
    <property type="term" value="F:DNA binding"/>
    <property type="evidence" value="ECO:0007669"/>
    <property type="project" value="UniProtKB-KW"/>
</dbReference>
<evidence type="ECO:0000259" key="4">
    <source>
        <dbReference type="PROSITE" id="PS50949"/>
    </source>
</evidence>
<dbReference type="InterPro" id="IPR036390">
    <property type="entry name" value="WH_DNA-bd_sf"/>
</dbReference>
<dbReference type="EMBL" id="JACHMI010000001">
    <property type="protein sequence ID" value="MBB6547330.1"/>
    <property type="molecule type" value="Genomic_DNA"/>
</dbReference>
<dbReference type="SUPFAM" id="SSF46785">
    <property type="entry name" value="Winged helix' DNA-binding domain"/>
    <property type="match status" value="1"/>
</dbReference>
<dbReference type="InterPro" id="IPR000524">
    <property type="entry name" value="Tscrpt_reg_HTH_GntR"/>
</dbReference>
<dbReference type="Gene3D" id="1.10.10.10">
    <property type="entry name" value="Winged helix-like DNA-binding domain superfamily/Winged helix DNA-binding domain"/>
    <property type="match status" value="1"/>
</dbReference>
<dbReference type="PROSITE" id="PS50949">
    <property type="entry name" value="HTH_GNTR"/>
    <property type="match status" value="1"/>
</dbReference>
<sequence>MPQSSSPGQALTGLGQGARTRAERLAALLDDRIRTRGLAPGEPVGTLESLRAETGLAYATVSEAVRLLRDRGVLEIRPGRGGGLFVAERGPVVRLRHTLLSVEEEPGTVADAIELRDHLEELIDVGAARHRTGQDVADLRGLLRRLRAAPDWDGFMRANWALHERIAAISPNTMARAVYTGTLGHLGAASSRFGDDPAAAAGYRAGRYQVHADLVEAIAAGDEAAVRAAVARHNTTT</sequence>
<dbReference type="PANTHER" id="PTHR43537:SF44">
    <property type="entry name" value="GNTR FAMILY REGULATORY PROTEIN"/>
    <property type="match status" value="1"/>
</dbReference>
<keyword evidence="2 5" id="KW-0238">DNA-binding</keyword>
<dbReference type="GO" id="GO:0003700">
    <property type="term" value="F:DNA-binding transcription factor activity"/>
    <property type="evidence" value="ECO:0007669"/>
    <property type="project" value="InterPro"/>
</dbReference>
<dbReference type="InterPro" id="IPR008920">
    <property type="entry name" value="TF_FadR/GntR_C"/>
</dbReference>
<keyword evidence="3" id="KW-0804">Transcription</keyword>
<dbReference type="InterPro" id="IPR036388">
    <property type="entry name" value="WH-like_DNA-bd_sf"/>
</dbReference>
<dbReference type="SUPFAM" id="SSF48008">
    <property type="entry name" value="GntR ligand-binding domain-like"/>
    <property type="match status" value="1"/>
</dbReference>
<keyword evidence="6" id="KW-1185">Reference proteome</keyword>
<dbReference type="InterPro" id="IPR011711">
    <property type="entry name" value="GntR_C"/>
</dbReference>
<organism evidence="5 6">
    <name type="scientific">Nonomuraea rubra</name>
    <dbReference type="NCBI Taxonomy" id="46180"/>
    <lineage>
        <taxon>Bacteria</taxon>
        <taxon>Bacillati</taxon>
        <taxon>Actinomycetota</taxon>
        <taxon>Actinomycetes</taxon>
        <taxon>Streptosporangiales</taxon>
        <taxon>Streptosporangiaceae</taxon>
        <taxon>Nonomuraea</taxon>
    </lineage>
</organism>
<dbReference type="SMART" id="SM00895">
    <property type="entry name" value="FCD"/>
    <property type="match status" value="1"/>
</dbReference>
<dbReference type="PANTHER" id="PTHR43537">
    <property type="entry name" value="TRANSCRIPTIONAL REGULATOR, GNTR FAMILY"/>
    <property type="match status" value="1"/>
</dbReference>
<dbReference type="AlphaFoldDB" id="A0A7X0NPN1"/>
<comment type="caution">
    <text evidence="5">The sequence shown here is derived from an EMBL/GenBank/DDBJ whole genome shotgun (WGS) entry which is preliminary data.</text>
</comment>
<keyword evidence="1" id="KW-0805">Transcription regulation</keyword>
<proteinExistence type="predicted"/>
<gene>
    <name evidence="5" type="ORF">HD593_002125</name>
</gene>
<dbReference type="Gene3D" id="1.20.120.530">
    <property type="entry name" value="GntR ligand-binding domain-like"/>
    <property type="match status" value="1"/>
</dbReference>
<evidence type="ECO:0000313" key="5">
    <source>
        <dbReference type="EMBL" id="MBB6547330.1"/>
    </source>
</evidence>
<accession>A0A7X0NPN1</accession>
<dbReference type="RefSeq" id="WP_185101989.1">
    <property type="nucleotide sequence ID" value="NZ_BAAAXY010000120.1"/>
</dbReference>
<evidence type="ECO:0000256" key="1">
    <source>
        <dbReference type="ARBA" id="ARBA00023015"/>
    </source>
</evidence>
<dbReference type="Proteomes" id="UP000565579">
    <property type="component" value="Unassembled WGS sequence"/>
</dbReference>
<dbReference type="Pfam" id="PF00392">
    <property type="entry name" value="GntR"/>
    <property type="match status" value="1"/>
</dbReference>
<dbReference type="Pfam" id="PF07729">
    <property type="entry name" value="FCD"/>
    <property type="match status" value="1"/>
</dbReference>
<name>A0A7X0NPN1_9ACTN</name>
<evidence type="ECO:0000313" key="6">
    <source>
        <dbReference type="Proteomes" id="UP000565579"/>
    </source>
</evidence>
<reference evidence="5 6" key="1">
    <citation type="submission" date="2020-08" db="EMBL/GenBank/DDBJ databases">
        <title>Sequencing the genomes of 1000 actinobacteria strains.</title>
        <authorList>
            <person name="Klenk H.-P."/>
        </authorList>
    </citation>
    <scope>NUCLEOTIDE SEQUENCE [LARGE SCALE GENOMIC DNA]</scope>
    <source>
        <strain evidence="5 6">DSM 43768</strain>
    </source>
</reference>
<evidence type="ECO:0000256" key="3">
    <source>
        <dbReference type="ARBA" id="ARBA00023163"/>
    </source>
</evidence>